<feature type="transmembrane region" description="Helical" evidence="1">
    <location>
        <begin position="280"/>
        <end position="307"/>
    </location>
</feature>
<keyword evidence="3" id="KW-1185">Reference proteome</keyword>
<feature type="transmembrane region" description="Helical" evidence="1">
    <location>
        <begin position="361"/>
        <end position="383"/>
    </location>
</feature>
<reference evidence="2" key="1">
    <citation type="submission" date="2021-02" db="EMBL/GenBank/DDBJ databases">
        <authorList>
            <person name="Nowell W R."/>
        </authorList>
    </citation>
    <scope>NUCLEOTIDE SEQUENCE</scope>
</reference>
<comment type="caution">
    <text evidence="2">The sequence shown here is derived from an EMBL/GenBank/DDBJ whole genome shotgun (WGS) entry which is preliminary data.</text>
</comment>
<gene>
    <name evidence="2" type="ORF">QVE165_LOCUS11550</name>
</gene>
<organism evidence="2 3">
    <name type="scientific">Adineta steineri</name>
    <dbReference type="NCBI Taxonomy" id="433720"/>
    <lineage>
        <taxon>Eukaryota</taxon>
        <taxon>Metazoa</taxon>
        <taxon>Spiralia</taxon>
        <taxon>Gnathifera</taxon>
        <taxon>Rotifera</taxon>
        <taxon>Eurotatoria</taxon>
        <taxon>Bdelloidea</taxon>
        <taxon>Adinetida</taxon>
        <taxon>Adinetidae</taxon>
        <taxon>Adineta</taxon>
    </lineage>
</organism>
<dbReference type="EMBL" id="CAJNOM010000056">
    <property type="protein sequence ID" value="CAF0939164.1"/>
    <property type="molecule type" value="Genomic_DNA"/>
</dbReference>
<keyword evidence="1" id="KW-0472">Membrane</keyword>
<dbReference type="Proteomes" id="UP000663832">
    <property type="component" value="Unassembled WGS sequence"/>
</dbReference>
<dbReference type="SUPFAM" id="SSF81321">
    <property type="entry name" value="Family A G protein-coupled receptor-like"/>
    <property type="match status" value="1"/>
</dbReference>
<feature type="transmembrane region" description="Helical" evidence="1">
    <location>
        <begin position="319"/>
        <end position="341"/>
    </location>
</feature>
<accession>A0A814C8L8</accession>
<feature type="transmembrane region" description="Helical" evidence="1">
    <location>
        <begin position="545"/>
        <end position="567"/>
    </location>
</feature>
<dbReference type="AlphaFoldDB" id="A0A814C8L8"/>
<feature type="transmembrane region" description="Helical" evidence="1">
    <location>
        <begin position="514"/>
        <end position="533"/>
    </location>
</feature>
<dbReference type="Gene3D" id="1.20.1070.10">
    <property type="entry name" value="Rhodopsin 7-helix transmembrane proteins"/>
    <property type="match status" value="1"/>
</dbReference>
<evidence type="ECO:0000313" key="3">
    <source>
        <dbReference type="Proteomes" id="UP000663832"/>
    </source>
</evidence>
<evidence type="ECO:0000313" key="2">
    <source>
        <dbReference type="EMBL" id="CAF0939164.1"/>
    </source>
</evidence>
<dbReference type="OrthoDB" id="10059691at2759"/>
<name>A0A814C8L8_9BILA</name>
<feature type="transmembrane region" description="Helical" evidence="1">
    <location>
        <begin position="464"/>
        <end position="488"/>
    </location>
</feature>
<feature type="transmembrane region" description="Helical" evidence="1">
    <location>
        <begin position="403"/>
        <end position="421"/>
    </location>
</feature>
<evidence type="ECO:0008006" key="4">
    <source>
        <dbReference type="Google" id="ProtNLM"/>
    </source>
</evidence>
<keyword evidence="1" id="KW-0812">Transmembrane</keyword>
<evidence type="ECO:0000256" key="1">
    <source>
        <dbReference type="SAM" id="Phobius"/>
    </source>
</evidence>
<keyword evidence="1" id="KW-1133">Transmembrane helix</keyword>
<protein>
    <recommendedName>
        <fullName evidence="4">G-protein coupled receptors family 1 profile domain-containing protein</fullName>
    </recommendedName>
</protein>
<sequence length="589" mass="67502">MFSQNGCDLPTYYEAIQVNVNESGYYTFASNSSIDTTGAMYKDYFNPFNTLKNLISTNDNSCRNNQFRLTVDLEINTEYILVVTTYRPNITGTFSIIVFGSNIVTLERLNTSSTVQSVYSSVLTADNQRYSRRCDKLNYYYETIQISVITDGSYMIASNSSVDTYGYIYEHSFDPFNPSVNLILEDDENCEQEQFGLAVNLQVNIKYILVVTTFSPDATNAFSIFVSGLTNANVERIIENHDKCVIGGSCNVQTKGIGITLDDILRYEINRNVILKNQPLLVKISVALTIIMFIMGLINSILSFLTFQNANSRKVGCGIYLLASSVTSLMTISMFTINFWFALLTQMNSSINLSIRRSRCIFIEPLLKLFLYFDTWLNACIAIERAIHVYQGVHFNKEKSKRLARRSIFILPFCISATTIHEPLHRNIFDLEVKDEEDETKIIEIHRWCVINYSRVVQYYNTTILFIHLIGPFIVNLFSALFIIFGTARQRSLAQTSRSYIAHIREQLREHKQLVISPAILLILSMSRLIISLLSGCVKISENPWLYLCAYFISFAPSILVFIIFVVPSELYRKTLKESLTTWQRRIRH</sequence>
<proteinExistence type="predicted"/>